<evidence type="ECO:0000313" key="1">
    <source>
        <dbReference type="EMBL" id="MBB5684867.1"/>
    </source>
</evidence>
<name>A0A7W9AG29_9SPHN</name>
<gene>
    <name evidence="1" type="ORF">FHS49_000858</name>
</gene>
<proteinExistence type="predicted"/>
<dbReference type="EMBL" id="JACIJC010000001">
    <property type="protein sequence ID" value="MBB5684867.1"/>
    <property type="molecule type" value="Genomic_DNA"/>
</dbReference>
<accession>A0A7W9AG29</accession>
<sequence>MGRFVEGEDWRQDSLLPVSLDDYVLEDNPVRVVEAYIDALDLKTLGFAGMQPAVTGRPALSPVYHVEDLLVRLPQPDSVEPPPRTRIWPQYRTDVVD</sequence>
<evidence type="ECO:0000313" key="2">
    <source>
        <dbReference type="Proteomes" id="UP000549617"/>
    </source>
</evidence>
<keyword evidence="2" id="KW-1185">Reference proteome</keyword>
<comment type="caution">
    <text evidence="1">The sequence shown here is derived from an EMBL/GenBank/DDBJ whole genome shotgun (WGS) entry which is preliminary data.</text>
</comment>
<organism evidence="1 2">
    <name type="scientific">Sphingobium boeckii</name>
    <dbReference type="NCBI Taxonomy" id="1082345"/>
    <lineage>
        <taxon>Bacteria</taxon>
        <taxon>Pseudomonadati</taxon>
        <taxon>Pseudomonadota</taxon>
        <taxon>Alphaproteobacteria</taxon>
        <taxon>Sphingomonadales</taxon>
        <taxon>Sphingomonadaceae</taxon>
        <taxon>Sphingobium</taxon>
    </lineage>
</organism>
<dbReference type="AlphaFoldDB" id="A0A7W9AG29"/>
<protein>
    <submittedName>
        <fullName evidence="1">Transposase</fullName>
    </submittedName>
</protein>
<reference evidence="1 2" key="1">
    <citation type="submission" date="2020-08" db="EMBL/GenBank/DDBJ databases">
        <title>Genomic Encyclopedia of Type Strains, Phase IV (KMG-IV): sequencing the most valuable type-strain genomes for metagenomic binning, comparative biology and taxonomic classification.</title>
        <authorList>
            <person name="Goeker M."/>
        </authorList>
    </citation>
    <scope>NUCLEOTIDE SEQUENCE [LARGE SCALE GENOMIC DNA]</scope>
    <source>
        <strain evidence="1 2">DSM 25079</strain>
    </source>
</reference>
<dbReference type="Proteomes" id="UP000549617">
    <property type="component" value="Unassembled WGS sequence"/>
</dbReference>